<accession>A0A482WCX4</accession>
<comment type="caution">
    <text evidence="1">The sequence shown here is derived from an EMBL/GenBank/DDBJ whole genome shotgun (WGS) entry which is preliminary data.</text>
</comment>
<keyword evidence="2" id="KW-1185">Reference proteome</keyword>
<dbReference type="AlphaFoldDB" id="A0A482WCX4"/>
<gene>
    <name evidence="1" type="ORF">BDFB_013039</name>
</gene>
<evidence type="ECO:0000313" key="2">
    <source>
        <dbReference type="Proteomes" id="UP000292052"/>
    </source>
</evidence>
<organism evidence="1 2">
    <name type="scientific">Asbolus verrucosus</name>
    <name type="common">Desert ironclad beetle</name>
    <dbReference type="NCBI Taxonomy" id="1661398"/>
    <lineage>
        <taxon>Eukaryota</taxon>
        <taxon>Metazoa</taxon>
        <taxon>Ecdysozoa</taxon>
        <taxon>Arthropoda</taxon>
        <taxon>Hexapoda</taxon>
        <taxon>Insecta</taxon>
        <taxon>Pterygota</taxon>
        <taxon>Neoptera</taxon>
        <taxon>Endopterygota</taxon>
        <taxon>Coleoptera</taxon>
        <taxon>Polyphaga</taxon>
        <taxon>Cucujiformia</taxon>
        <taxon>Tenebrionidae</taxon>
        <taxon>Pimeliinae</taxon>
        <taxon>Asbolus</taxon>
    </lineage>
</organism>
<evidence type="ECO:0000313" key="1">
    <source>
        <dbReference type="EMBL" id="RZC43092.1"/>
    </source>
</evidence>
<name>A0A482WCX4_ASBVE</name>
<reference evidence="1 2" key="1">
    <citation type="submission" date="2017-03" db="EMBL/GenBank/DDBJ databases">
        <title>Genome of the blue death feigning beetle - Asbolus verrucosus.</title>
        <authorList>
            <person name="Rider S.D."/>
        </authorList>
    </citation>
    <scope>NUCLEOTIDE SEQUENCE [LARGE SCALE GENOMIC DNA]</scope>
    <source>
        <strain evidence="1">Butters</strain>
        <tissue evidence="1">Head and leg muscle</tissue>
    </source>
</reference>
<dbReference type="EMBL" id="QDEB01001878">
    <property type="protein sequence ID" value="RZC43092.1"/>
    <property type="molecule type" value="Genomic_DNA"/>
</dbReference>
<sequence>MAMFNPCGCVHSIRLRVSHTDVRAFPQYFSTDHRLISFLIEPPPSLSAAFRPSRDAMLAVSPLTRCPTRPPHPDRATFERHDLLLANTMKPFRCRGCDELLLLYLTASSYSNKTPNGIQRQ</sequence>
<dbReference type="Proteomes" id="UP000292052">
    <property type="component" value="Unassembled WGS sequence"/>
</dbReference>
<protein>
    <submittedName>
        <fullName evidence="1">Uncharacterized protein</fullName>
    </submittedName>
</protein>
<proteinExistence type="predicted"/>